<dbReference type="Pfam" id="PF12849">
    <property type="entry name" value="PBP_like_2"/>
    <property type="match status" value="1"/>
</dbReference>
<accession>A0ABV9WA46</accession>
<dbReference type="PANTHER" id="PTHR42996:SF1">
    <property type="entry name" value="PHOSPHATE-BINDING PROTEIN PSTS"/>
    <property type="match status" value="1"/>
</dbReference>
<evidence type="ECO:0000256" key="2">
    <source>
        <dbReference type="SAM" id="SignalP"/>
    </source>
</evidence>
<comment type="similarity">
    <text evidence="1">Belongs to the PstS family.</text>
</comment>
<gene>
    <name evidence="4" type="ORF">ACFPIJ_42860</name>
</gene>
<comment type="caution">
    <text evidence="4">The sequence shown here is derived from an EMBL/GenBank/DDBJ whole genome shotgun (WGS) entry which is preliminary data.</text>
</comment>
<evidence type="ECO:0000313" key="4">
    <source>
        <dbReference type="EMBL" id="MFC5004554.1"/>
    </source>
</evidence>
<organism evidence="4 5">
    <name type="scientific">Dactylosporangium cerinum</name>
    <dbReference type="NCBI Taxonomy" id="1434730"/>
    <lineage>
        <taxon>Bacteria</taxon>
        <taxon>Bacillati</taxon>
        <taxon>Actinomycetota</taxon>
        <taxon>Actinomycetes</taxon>
        <taxon>Micromonosporales</taxon>
        <taxon>Micromonosporaceae</taxon>
        <taxon>Dactylosporangium</taxon>
    </lineage>
</organism>
<dbReference type="Gene3D" id="3.40.190.10">
    <property type="entry name" value="Periplasmic binding protein-like II"/>
    <property type="match status" value="2"/>
</dbReference>
<dbReference type="PANTHER" id="PTHR42996">
    <property type="entry name" value="PHOSPHATE-BINDING PROTEIN PSTS"/>
    <property type="match status" value="1"/>
</dbReference>
<dbReference type="InterPro" id="IPR024370">
    <property type="entry name" value="PBP_domain"/>
</dbReference>
<sequence>MTLVLVVAAGATASLPAWGANHARITGTGSSWAANGINQWVADSARQGMQVDYTPTGSSTGRKDFAATAVDFAVSDIPFQGTDPVTGQIDTNQGRPFAYLPIVAGGTSFPYQIRVNGTLVRDLRLSGRTLAKIFTNQITNWNDPAITADNGGRVLPALDIIPVVHAEGSGATWQLTAYLASQFPADWSAFSGLSRATSYFPPVQGRAIARNGSDGVMNTVSAGSSNGAIGYDEYSYALAANYPVANVQNAAGQFTAPTAGNVTAALTRATIDADPASPTYLTANLSQVYTSPDARAYPLSSYSYAIIPTGTNNQDSRMNTGKRQTLADFLAYGLCGGQRSLSVAGYAPLPANLVRAGFEQIRRLQTADPAVDLTGATSCPVAAGVLLNGDNQTAPYQGAVTLQVAGGTAVHLLQTDPGAPGGHPAQATDPTGHRHAWVFTGTLTGIAVSDTRPDQPGWTLTGQATDFVAGATTVSGANLGWIPELVTSTSDAEGTPVAGPVVLPRMQVATANGLAEPGNTLASAPPGSGLGIQNVSAAMALWIPDTAPTGTYTSTLTLTLISP</sequence>
<keyword evidence="2" id="KW-0732">Signal</keyword>
<keyword evidence="5" id="KW-1185">Reference proteome</keyword>
<protein>
    <submittedName>
        <fullName evidence="4">Substrate-binding domain-containing protein</fullName>
    </submittedName>
</protein>
<evidence type="ECO:0000259" key="3">
    <source>
        <dbReference type="Pfam" id="PF12849"/>
    </source>
</evidence>
<reference evidence="5" key="1">
    <citation type="journal article" date="2019" name="Int. J. Syst. Evol. Microbiol.">
        <title>The Global Catalogue of Microorganisms (GCM) 10K type strain sequencing project: providing services to taxonomists for standard genome sequencing and annotation.</title>
        <authorList>
            <consortium name="The Broad Institute Genomics Platform"/>
            <consortium name="The Broad Institute Genome Sequencing Center for Infectious Disease"/>
            <person name="Wu L."/>
            <person name="Ma J."/>
        </authorList>
    </citation>
    <scope>NUCLEOTIDE SEQUENCE [LARGE SCALE GENOMIC DNA]</scope>
    <source>
        <strain evidence="5">CGMCC 4.7152</strain>
    </source>
</reference>
<evidence type="ECO:0000256" key="1">
    <source>
        <dbReference type="ARBA" id="ARBA00008725"/>
    </source>
</evidence>
<name>A0ABV9WA46_9ACTN</name>
<dbReference type="EMBL" id="JBHSIU010000066">
    <property type="protein sequence ID" value="MFC5004554.1"/>
    <property type="molecule type" value="Genomic_DNA"/>
</dbReference>
<dbReference type="SUPFAM" id="SSF53850">
    <property type="entry name" value="Periplasmic binding protein-like II"/>
    <property type="match status" value="1"/>
</dbReference>
<feature type="signal peptide" evidence="2">
    <location>
        <begin position="1"/>
        <end position="19"/>
    </location>
</feature>
<proteinExistence type="inferred from homology"/>
<dbReference type="InterPro" id="IPR050962">
    <property type="entry name" value="Phosphate-bind_PstS"/>
</dbReference>
<feature type="chain" id="PRO_5045259706" evidence="2">
    <location>
        <begin position="20"/>
        <end position="563"/>
    </location>
</feature>
<feature type="domain" description="PBP" evidence="3">
    <location>
        <begin position="20"/>
        <end position="332"/>
    </location>
</feature>
<evidence type="ECO:0000313" key="5">
    <source>
        <dbReference type="Proteomes" id="UP001595912"/>
    </source>
</evidence>
<dbReference type="Proteomes" id="UP001595912">
    <property type="component" value="Unassembled WGS sequence"/>
</dbReference>